<proteinExistence type="inferred from homology"/>
<evidence type="ECO:0000313" key="13">
    <source>
        <dbReference type="EMBL" id="KAF2738382.1"/>
    </source>
</evidence>
<protein>
    <recommendedName>
        <fullName evidence="2">chitinase</fullName>
        <ecNumber evidence="2">3.2.1.14</ecNumber>
    </recommendedName>
</protein>
<evidence type="ECO:0000256" key="6">
    <source>
        <dbReference type="ARBA" id="ARBA00023277"/>
    </source>
</evidence>
<dbReference type="GO" id="GO:0005576">
    <property type="term" value="C:extracellular region"/>
    <property type="evidence" value="ECO:0007669"/>
    <property type="project" value="TreeGrafter"/>
</dbReference>
<comment type="catalytic activity">
    <reaction evidence="1">
        <text>Random endo-hydrolysis of N-acetyl-beta-D-glucosaminide (1-&gt;4)-beta-linkages in chitin and chitodextrins.</text>
        <dbReference type="EC" id="3.2.1.14"/>
    </reaction>
</comment>
<evidence type="ECO:0000256" key="8">
    <source>
        <dbReference type="ARBA" id="ARBA00023326"/>
    </source>
</evidence>
<evidence type="ECO:0000256" key="1">
    <source>
        <dbReference type="ARBA" id="ARBA00000822"/>
    </source>
</evidence>
<keyword evidence="11" id="KW-0732">Signal</keyword>
<keyword evidence="14" id="KW-1185">Reference proteome</keyword>
<dbReference type="PROSITE" id="PS51910">
    <property type="entry name" value="GH18_2"/>
    <property type="match status" value="1"/>
</dbReference>
<feature type="domain" description="GH18" evidence="12">
    <location>
        <begin position="26"/>
        <end position="347"/>
    </location>
</feature>
<accession>A0A9P4R7X1</accession>
<dbReference type="GO" id="GO:0006032">
    <property type="term" value="P:chitin catabolic process"/>
    <property type="evidence" value="ECO:0007669"/>
    <property type="project" value="UniProtKB-KW"/>
</dbReference>
<keyword evidence="8" id="KW-0624">Polysaccharide degradation</keyword>
<evidence type="ECO:0000256" key="4">
    <source>
        <dbReference type="ARBA" id="ARBA00022801"/>
    </source>
</evidence>
<dbReference type="InterPro" id="IPR001579">
    <property type="entry name" value="Glyco_hydro_18_chit_AS"/>
</dbReference>
<dbReference type="Gene3D" id="3.20.20.80">
    <property type="entry name" value="Glycosidases"/>
    <property type="match status" value="1"/>
</dbReference>
<gene>
    <name evidence="13" type="ORF">EJ04DRAFT_429096</name>
</gene>
<evidence type="ECO:0000256" key="10">
    <source>
        <dbReference type="RuleBase" id="RU000489"/>
    </source>
</evidence>
<evidence type="ECO:0000256" key="9">
    <source>
        <dbReference type="ARBA" id="ARBA00025727"/>
    </source>
</evidence>
<dbReference type="GO" id="GO:0008843">
    <property type="term" value="F:endochitinase activity"/>
    <property type="evidence" value="ECO:0007669"/>
    <property type="project" value="UniProtKB-EC"/>
</dbReference>
<sequence>MRSSAVLASGLLASTVSAAFDAASSKNVAVYWGQGAYQIPLTTLCEDESVDIVNLAFVNSFPTEIGFLPASNFANACADEYFTYPNGTKSGLLSNCPGIGPGIKKCQDNGKKVMLSVGGGWPTNYYLPSEPVAKYFAEFLWGAFGPQTDKWVADKKPRPFGDAAVDGFDLDLEAYMEPAPMDGYLYKHYDIFVNHLKSLGNVLISGAPQCVLPDARLAHAISASSFDFVFLQFYNTPQCSSRAGYNGLANLATSTFTFDAWVDWLKANSANKGVKMYLGLPAGPAGAPWDAPSYLTPTEANKLVSHYSAQHPDIFGGVMLWEATVSANNKICDKPYVSWIKSILDGKFTDEVCPSTTSSVVSSTVSASSTSSSVFATPTATSPNGLCGPDTGYTCKGYHYGKFPDIYFAQVITMANNRPRDRVILQSIRHWHLSSIFLNFGTC</sequence>
<dbReference type="PROSITE" id="PS01095">
    <property type="entry name" value="GH18_1"/>
    <property type="match status" value="1"/>
</dbReference>
<dbReference type="CDD" id="cd02877">
    <property type="entry name" value="GH18_hevamine_XipI_class_III"/>
    <property type="match status" value="1"/>
</dbReference>
<evidence type="ECO:0000256" key="11">
    <source>
        <dbReference type="SAM" id="SignalP"/>
    </source>
</evidence>
<reference evidence="13" key="1">
    <citation type="journal article" date="2020" name="Stud. Mycol.">
        <title>101 Dothideomycetes genomes: a test case for predicting lifestyles and emergence of pathogens.</title>
        <authorList>
            <person name="Haridas S."/>
            <person name="Albert R."/>
            <person name="Binder M."/>
            <person name="Bloem J."/>
            <person name="Labutti K."/>
            <person name="Salamov A."/>
            <person name="Andreopoulos B."/>
            <person name="Baker S."/>
            <person name="Barry K."/>
            <person name="Bills G."/>
            <person name="Bluhm B."/>
            <person name="Cannon C."/>
            <person name="Castanera R."/>
            <person name="Culley D."/>
            <person name="Daum C."/>
            <person name="Ezra D."/>
            <person name="Gonzalez J."/>
            <person name="Henrissat B."/>
            <person name="Kuo A."/>
            <person name="Liang C."/>
            <person name="Lipzen A."/>
            <person name="Lutzoni F."/>
            <person name="Magnuson J."/>
            <person name="Mondo S."/>
            <person name="Nolan M."/>
            <person name="Ohm R."/>
            <person name="Pangilinan J."/>
            <person name="Park H.-J."/>
            <person name="Ramirez L."/>
            <person name="Alfaro M."/>
            <person name="Sun H."/>
            <person name="Tritt A."/>
            <person name="Yoshinaga Y."/>
            <person name="Zwiers L.-H."/>
            <person name="Turgeon B."/>
            <person name="Goodwin S."/>
            <person name="Spatafora J."/>
            <person name="Crous P."/>
            <person name="Grigoriev I."/>
        </authorList>
    </citation>
    <scope>NUCLEOTIDE SEQUENCE</scope>
    <source>
        <strain evidence="13">CBS 125425</strain>
    </source>
</reference>
<keyword evidence="7 10" id="KW-0326">Glycosidase</keyword>
<feature type="chain" id="PRO_5040391314" description="chitinase" evidence="11">
    <location>
        <begin position="19"/>
        <end position="443"/>
    </location>
</feature>
<dbReference type="InterPro" id="IPR017853">
    <property type="entry name" value="GH"/>
</dbReference>
<evidence type="ECO:0000256" key="3">
    <source>
        <dbReference type="ARBA" id="ARBA00022669"/>
    </source>
</evidence>
<feature type="signal peptide" evidence="11">
    <location>
        <begin position="1"/>
        <end position="18"/>
    </location>
</feature>
<dbReference type="OrthoDB" id="6020543at2759"/>
<evidence type="ECO:0000256" key="7">
    <source>
        <dbReference type="ARBA" id="ARBA00023295"/>
    </source>
</evidence>
<keyword evidence="4 10" id="KW-0378">Hydrolase</keyword>
<dbReference type="AlphaFoldDB" id="A0A9P4R7X1"/>
<evidence type="ECO:0000313" key="14">
    <source>
        <dbReference type="Proteomes" id="UP000799444"/>
    </source>
</evidence>
<keyword evidence="3" id="KW-0147">Chitin-binding</keyword>
<comment type="similarity">
    <text evidence="9">Belongs to the glycosyl hydrolase 18 family. Chitinase class III subfamily.</text>
</comment>
<keyword evidence="5" id="KW-0146">Chitin degradation</keyword>
<dbReference type="InterPro" id="IPR045321">
    <property type="entry name" value="Cts1-like"/>
</dbReference>
<name>A0A9P4R7X1_9PLEO</name>
<dbReference type="EC" id="3.2.1.14" evidence="2"/>
<dbReference type="GO" id="GO:0000272">
    <property type="term" value="P:polysaccharide catabolic process"/>
    <property type="evidence" value="ECO:0007669"/>
    <property type="project" value="UniProtKB-KW"/>
</dbReference>
<evidence type="ECO:0000259" key="12">
    <source>
        <dbReference type="PROSITE" id="PS51910"/>
    </source>
</evidence>
<evidence type="ECO:0000256" key="5">
    <source>
        <dbReference type="ARBA" id="ARBA00023024"/>
    </source>
</evidence>
<dbReference type="Pfam" id="PF00704">
    <property type="entry name" value="Glyco_hydro_18"/>
    <property type="match status" value="1"/>
</dbReference>
<dbReference type="InterPro" id="IPR050542">
    <property type="entry name" value="Glycosyl_Hydrlase18_Chitinase"/>
</dbReference>
<evidence type="ECO:0000256" key="2">
    <source>
        <dbReference type="ARBA" id="ARBA00012729"/>
    </source>
</evidence>
<dbReference type="EMBL" id="ML996109">
    <property type="protein sequence ID" value="KAF2738382.1"/>
    <property type="molecule type" value="Genomic_DNA"/>
</dbReference>
<dbReference type="GO" id="GO:0008061">
    <property type="term" value="F:chitin binding"/>
    <property type="evidence" value="ECO:0007669"/>
    <property type="project" value="UniProtKB-KW"/>
</dbReference>
<comment type="caution">
    <text evidence="13">The sequence shown here is derived from an EMBL/GenBank/DDBJ whole genome shotgun (WGS) entry which is preliminary data.</text>
</comment>
<organism evidence="13 14">
    <name type="scientific">Polyplosphaeria fusca</name>
    <dbReference type="NCBI Taxonomy" id="682080"/>
    <lineage>
        <taxon>Eukaryota</taxon>
        <taxon>Fungi</taxon>
        <taxon>Dikarya</taxon>
        <taxon>Ascomycota</taxon>
        <taxon>Pezizomycotina</taxon>
        <taxon>Dothideomycetes</taxon>
        <taxon>Pleosporomycetidae</taxon>
        <taxon>Pleosporales</taxon>
        <taxon>Tetraplosphaeriaceae</taxon>
        <taxon>Polyplosphaeria</taxon>
    </lineage>
</organism>
<dbReference type="Proteomes" id="UP000799444">
    <property type="component" value="Unassembled WGS sequence"/>
</dbReference>
<dbReference type="InterPro" id="IPR001223">
    <property type="entry name" value="Glyco_hydro18_cat"/>
</dbReference>
<dbReference type="PANTHER" id="PTHR45708:SF49">
    <property type="entry name" value="ENDOCHITINASE"/>
    <property type="match status" value="1"/>
</dbReference>
<dbReference type="SUPFAM" id="SSF51445">
    <property type="entry name" value="(Trans)glycosidases"/>
    <property type="match status" value="1"/>
</dbReference>
<dbReference type="PANTHER" id="PTHR45708">
    <property type="entry name" value="ENDOCHITINASE"/>
    <property type="match status" value="1"/>
</dbReference>
<keyword evidence="6" id="KW-0119">Carbohydrate metabolism</keyword>